<protein>
    <submittedName>
        <fullName evidence="2">Uncharacterized protein</fullName>
    </submittedName>
</protein>
<organism evidence="2 3">
    <name type="scientific">Circinella minor</name>
    <dbReference type="NCBI Taxonomy" id="1195481"/>
    <lineage>
        <taxon>Eukaryota</taxon>
        <taxon>Fungi</taxon>
        <taxon>Fungi incertae sedis</taxon>
        <taxon>Mucoromycota</taxon>
        <taxon>Mucoromycotina</taxon>
        <taxon>Mucoromycetes</taxon>
        <taxon>Mucorales</taxon>
        <taxon>Lichtheimiaceae</taxon>
        <taxon>Circinella</taxon>
    </lineage>
</organism>
<accession>A0A8H7R8T6</accession>
<reference evidence="2 3" key="1">
    <citation type="submission" date="2020-12" db="EMBL/GenBank/DDBJ databases">
        <title>Metabolic potential, ecology and presence of endohyphal bacteria is reflected in genomic diversity of Mucoromycotina.</title>
        <authorList>
            <person name="Muszewska A."/>
            <person name="Okrasinska A."/>
            <person name="Steczkiewicz K."/>
            <person name="Drgas O."/>
            <person name="Orlowska M."/>
            <person name="Perlinska-Lenart U."/>
            <person name="Aleksandrzak-Piekarczyk T."/>
            <person name="Szatraj K."/>
            <person name="Zielenkiewicz U."/>
            <person name="Pilsyk S."/>
            <person name="Malc E."/>
            <person name="Mieczkowski P."/>
            <person name="Kruszewska J.S."/>
            <person name="Biernat P."/>
            <person name="Pawlowska J."/>
        </authorList>
    </citation>
    <scope>NUCLEOTIDE SEQUENCE [LARGE SCALE GENOMIC DNA]</scope>
    <source>
        <strain evidence="2 3">CBS 142.35</strain>
    </source>
</reference>
<sequence>MEIQKELLLLRVVDTRKKYKNILEKVVNMYPNSRSFINWWNRKEVRGTIFPAVSTMHNGLFTHYTHTTNAVESFHNAIYKLTKKRQTIVVNLRSILKYIENEEESYAHYLRGIPTFYGLNNETRKRRKSIKKRKNKKRKIDNYKNDGRAPDNKQALRKANKKTKKYVIEVSDCDENESDGEYYSGYLLNLLDNSYGSCYIDAPMEMLLHSILPSIPEVDRTFNDTALLFEHFLSHMSNEIQQLFAVQAQRITTCADKESHAVIYEEESGYKVLIHISFYQVFSRKRNITHNEQETCDVLSTFIYNYLTNKKVGRKCAVALCPSLATRKNTLVSFPRFLFIQDHTAAQTGNNMLEYPKKLDIQGHKYTIHARINSKTRTGFHYYTIATIPNRGIPFIGTIDNMAGYISIPSIRHNRKNQLQQSPNYPVIVCYHKDDC</sequence>
<gene>
    <name evidence="2" type="ORF">INT45_004206</name>
</gene>
<feature type="compositionally biased region" description="Basic residues" evidence="1">
    <location>
        <begin position="124"/>
        <end position="139"/>
    </location>
</feature>
<evidence type="ECO:0000256" key="1">
    <source>
        <dbReference type="SAM" id="MobiDB-lite"/>
    </source>
</evidence>
<feature type="compositionally biased region" description="Basic and acidic residues" evidence="1">
    <location>
        <begin position="140"/>
        <end position="151"/>
    </location>
</feature>
<comment type="caution">
    <text evidence="2">The sequence shown here is derived from an EMBL/GenBank/DDBJ whole genome shotgun (WGS) entry which is preliminary data.</text>
</comment>
<name>A0A8H7R8T6_9FUNG</name>
<evidence type="ECO:0000313" key="3">
    <source>
        <dbReference type="Proteomes" id="UP000646827"/>
    </source>
</evidence>
<keyword evidence="3" id="KW-1185">Reference proteome</keyword>
<proteinExistence type="predicted"/>
<dbReference type="OrthoDB" id="3046222at2759"/>
<feature type="region of interest" description="Disordered" evidence="1">
    <location>
        <begin position="124"/>
        <end position="155"/>
    </location>
</feature>
<dbReference type="EMBL" id="JAEPRB010001192">
    <property type="protein sequence ID" value="KAG2206681.1"/>
    <property type="molecule type" value="Genomic_DNA"/>
</dbReference>
<evidence type="ECO:0000313" key="2">
    <source>
        <dbReference type="EMBL" id="KAG2206681.1"/>
    </source>
</evidence>
<dbReference type="AlphaFoldDB" id="A0A8H7R8T6"/>
<dbReference type="Proteomes" id="UP000646827">
    <property type="component" value="Unassembled WGS sequence"/>
</dbReference>